<dbReference type="InterPro" id="IPR001300">
    <property type="entry name" value="Peptidase_C2_calpain_cat"/>
</dbReference>
<protein>
    <submittedName>
        <fullName evidence="7">Calpain catalytic domain-containing protein</fullName>
    </submittedName>
</protein>
<gene>
    <name evidence="5" type="ORF">C1SCF055_LOCUS19357</name>
</gene>
<feature type="compositionally biased region" description="Basic and acidic residues" evidence="3">
    <location>
        <begin position="110"/>
        <end position="122"/>
    </location>
</feature>
<feature type="compositionally biased region" description="Acidic residues" evidence="3">
    <location>
        <begin position="129"/>
        <end position="141"/>
    </location>
</feature>
<evidence type="ECO:0000313" key="8">
    <source>
        <dbReference type="Proteomes" id="UP001152797"/>
    </source>
</evidence>
<dbReference type="PANTHER" id="PTHR10183:SF382">
    <property type="entry name" value="CALPAIN-15"/>
    <property type="match status" value="1"/>
</dbReference>
<dbReference type="Proteomes" id="UP001152797">
    <property type="component" value="Unassembled WGS sequence"/>
</dbReference>
<keyword evidence="8" id="KW-1185">Reference proteome</keyword>
<dbReference type="GO" id="GO:0005737">
    <property type="term" value="C:cytoplasm"/>
    <property type="evidence" value="ECO:0007669"/>
    <property type="project" value="TreeGrafter"/>
</dbReference>
<feature type="domain" description="Calpain catalytic" evidence="4">
    <location>
        <begin position="58"/>
        <end position="273"/>
    </location>
</feature>
<reference evidence="6" key="2">
    <citation type="submission" date="2024-04" db="EMBL/GenBank/DDBJ databases">
        <authorList>
            <person name="Chen Y."/>
            <person name="Shah S."/>
            <person name="Dougan E. K."/>
            <person name="Thang M."/>
            <person name="Chan C."/>
        </authorList>
    </citation>
    <scope>NUCLEOTIDE SEQUENCE [LARGE SCALE GENOMIC DNA]</scope>
</reference>
<reference evidence="5" key="1">
    <citation type="submission" date="2022-10" db="EMBL/GenBank/DDBJ databases">
        <authorList>
            <person name="Chen Y."/>
            <person name="Dougan E. K."/>
            <person name="Chan C."/>
            <person name="Rhodes N."/>
            <person name="Thang M."/>
        </authorList>
    </citation>
    <scope>NUCLEOTIDE SEQUENCE</scope>
</reference>
<dbReference type="OrthoDB" id="268518at2759"/>
<feature type="active site" evidence="1">
    <location>
        <position position="183"/>
    </location>
</feature>
<dbReference type="PRINTS" id="PR00704">
    <property type="entry name" value="CALPAIN"/>
</dbReference>
<organism evidence="5">
    <name type="scientific">Cladocopium goreaui</name>
    <dbReference type="NCBI Taxonomy" id="2562237"/>
    <lineage>
        <taxon>Eukaryota</taxon>
        <taxon>Sar</taxon>
        <taxon>Alveolata</taxon>
        <taxon>Dinophyceae</taxon>
        <taxon>Suessiales</taxon>
        <taxon>Symbiodiniaceae</taxon>
        <taxon>Cladocopium</taxon>
    </lineage>
</organism>
<evidence type="ECO:0000313" key="6">
    <source>
        <dbReference type="EMBL" id="CAL1145907.1"/>
    </source>
</evidence>
<evidence type="ECO:0000259" key="4">
    <source>
        <dbReference type="PROSITE" id="PS50203"/>
    </source>
</evidence>
<name>A0A9P1CK57_9DINO</name>
<dbReference type="InterPro" id="IPR038765">
    <property type="entry name" value="Papain-like_cys_pep_sf"/>
</dbReference>
<evidence type="ECO:0000313" key="7">
    <source>
        <dbReference type="EMBL" id="CAL4779844.1"/>
    </source>
</evidence>
<dbReference type="SUPFAM" id="SSF54001">
    <property type="entry name" value="Cysteine proteinases"/>
    <property type="match status" value="1"/>
</dbReference>
<dbReference type="InterPro" id="IPR022684">
    <property type="entry name" value="Calpain_cysteine_protease"/>
</dbReference>
<feature type="region of interest" description="Disordered" evidence="3">
    <location>
        <begin position="110"/>
        <end position="141"/>
    </location>
</feature>
<dbReference type="EMBL" id="CAMXCT010001724">
    <property type="protein sequence ID" value="CAI3992532.1"/>
    <property type="molecule type" value="Genomic_DNA"/>
</dbReference>
<evidence type="ECO:0000256" key="3">
    <source>
        <dbReference type="SAM" id="MobiDB-lite"/>
    </source>
</evidence>
<dbReference type="Gene3D" id="3.90.70.10">
    <property type="entry name" value="Cysteine proteinases"/>
    <property type="match status" value="1"/>
</dbReference>
<dbReference type="Pfam" id="PF00648">
    <property type="entry name" value="Peptidase_C2"/>
    <property type="match status" value="1"/>
</dbReference>
<evidence type="ECO:0000256" key="2">
    <source>
        <dbReference type="PROSITE-ProRule" id="PRU00239"/>
    </source>
</evidence>
<proteinExistence type="predicted"/>
<dbReference type="PROSITE" id="PS50203">
    <property type="entry name" value="CALPAIN_CAT"/>
    <property type="match status" value="1"/>
</dbReference>
<dbReference type="SMART" id="SM00230">
    <property type="entry name" value="CysPc"/>
    <property type="match status" value="1"/>
</dbReference>
<accession>A0A9P1CK57</accession>
<evidence type="ECO:0000256" key="1">
    <source>
        <dbReference type="PIRSR" id="PIRSR622684-1"/>
    </source>
</evidence>
<comment type="caution">
    <text evidence="2">Lacks conserved residue(s) required for the propagation of feature annotation.</text>
</comment>
<dbReference type="GO" id="GO:0006508">
    <property type="term" value="P:proteolysis"/>
    <property type="evidence" value="ECO:0007669"/>
    <property type="project" value="InterPro"/>
</dbReference>
<dbReference type="PANTHER" id="PTHR10183">
    <property type="entry name" value="CALPAIN"/>
    <property type="match status" value="1"/>
</dbReference>
<dbReference type="AlphaFoldDB" id="A0A9P1CK57"/>
<comment type="caution">
    <text evidence="5">The sequence shown here is derived from an EMBL/GenBank/DDBJ whole genome shotgun (WGS) entry which is preliminary data.</text>
</comment>
<evidence type="ECO:0000313" key="5">
    <source>
        <dbReference type="EMBL" id="CAI3992532.1"/>
    </source>
</evidence>
<sequence>MRHGRSPGAMLSQPCTGTGRCQPLAVPERIEQDIRSRREKNKLLCMADAADAFGQGARRQLWPPLVEKAPSCYGALKGGTFAEALALFTGYPTQKLRLYIPKLQRAERAQRRQAQQERRTELLLRGQEVPEDQSDDSDDDDLNWSKLVSCKDAGYLLGLGCSEEACEKSKHHIVEEMGLQAPHAYGILDLAEVVVDGKTEHLVKIRNPWGQNAPRTWKGKWGKDWDGWTPELRKELKVINSSGVLMDDPMSIFWMAFEDVKEYFAQVEICRVHQDWHEVREKAWLPSLLGPGQAFDLSLRERSNVDIAFWQAGDLDHPLHDAESR</sequence>
<dbReference type="EMBL" id="CAMXCT030001724">
    <property type="protein sequence ID" value="CAL4779844.1"/>
    <property type="molecule type" value="Genomic_DNA"/>
</dbReference>
<dbReference type="GO" id="GO:0004198">
    <property type="term" value="F:calcium-dependent cysteine-type endopeptidase activity"/>
    <property type="evidence" value="ECO:0007669"/>
    <property type="project" value="InterPro"/>
</dbReference>
<feature type="active site" evidence="1">
    <location>
        <position position="207"/>
    </location>
</feature>
<dbReference type="EMBL" id="CAMXCT020001724">
    <property type="protein sequence ID" value="CAL1145907.1"/>
    <property type="molecule type" value="Genomic_DNA"/>
</dbReference>